<dbReference type="InterPro" id="IPR011150">
    <property type="entry name" value="Cutinase_monf"/>
</dbReference>
<accession>N4VTA3</accession>
<dbReference type="GO" id="GO:0005576">
    <property type="term" value="C:extracellular region"/>
    <property type="evidence" value="ECO:0007669"/>
    <property type="project" value="UniProtKB-SubCell"/>
</dbReference>
<keyword evidence="9 12" id="KW-1015">Disulfide bond</keyword>
<feature type="disulfide bond" evidence="12">
    <location>
        <begin position="65"/>
        <end position="140"/>
    </location>
</feature>
<dbReference type="PANTHER" id="PTHR48250">
    <property type="entry name" value="CUTINASE 2-RELATED"/>
    <property type="match status" value="1"/>
</dbReference>
<feature type="chain" id="PRO_5035487984" description="Cutinase" evidence="13">
    <location>
        <begin position="19"/>
        <end position="245"/>
    </location>
</feature>
<feature type="disulfide bond" evidence="12">
    <location>
        <begin position="202"/>
        <end position="209"/>
    </location>
</feature>
<name>N4VTA3_COLOR</name>
<reference evidence="15" key="2">
    <citation type="journal article" date="2019" name="Mol. Plant Microbe Interact.">
        <title>Genome sequence resources for four phytopathogenic fungi from the Colletotrichum orbiculare species complex.</title>
        <authorList>
            <person name="Gan P."/>
            <person name="Tsushima A."/>
            <person name="Narusaka M."/>
            <person name="Narusaka Y."/>
            <person name="Takano Y."/>
            <person name="Kubo Y."/>
            <person name="Shirasu K."/>
        </authorList>
    </citation>
    <scope>GENOME REANNOTATION</scope>
    <source>
        <strain evidence="15">104-T / ATCC 96160 / CBS 514.97 / LARS 414 / MAFF 240422</strain>
    </source>
</reference>
<evidence type="ECO:0000256" key="10">
    <source>
        <dbReference type="ARBA" id="ARBA00034045"/>
    </source>
</evidence>
<evidence type="ECO:0000256" key="13">
    <source>
        <dbReference type="RuleBase" id="RU361263"/>
    </source>
</evidence>
<feature type="active site" description="Proton donor/acceptor" evidence="11">
    <location>
        <position position="219"/>
    </location>
</feature>
<dbReference type="EMBL" id="AMCV02000016">
    <property type="protein sequence ID" value="TDZ20834.1"/>
    <property type="molecule type" value="Genomic_DNA"/>
</dbReference>
<feature type="active site" description="Nucleophile" evidence="11">
    <location>
        <position position="151"/>
    </location>
</feature>
<protein>
    <recommendedName>
        <fullName evidence="3 13">Cutinase</fullName>
        <ecNumber evidence="3 13">3.1.1.74</ecNumber>
    </recommendedName>
</protein>
<dbReference type="eggNOG" id="ENOG502SI38">
    <property type="taxonomic scope" value="Eukaryota"/>
</dbReference>
<comment type="subcellular location">
    <subcellularLocation>
        <location evidence="1 13">Secreted</location>
    </subcellularLocation>
</comment>
<evidence type="ECO:0000256" key="9">
    <source>
        <dbReference type="ARBA" id="ARBA00023157"/>
    </source>
</evidence>
<dbReference type="SUPFAM" id="SSF53474">
    <property type="entry name" value="alpha/beta-Hydrolases"/>
    <property type="match status" value="1"/>
</dbReference>
<organism evidence="14 15">
    <name type="scientific">Colletotrichum orbiculare (strain 104-T / ATCC 96160 / CBS 514.97 / LARS 414 / MAFF 240422)</name>
    <name type="common">Cucumber anthracnose fungus</name>
    <name type="synonym">Colletotrichum lagenarium</name>
    <dbReference type="NCBI Taxonomy" id="1213857"/>
    <lineage>
        <taxon>Eukaryota</taxon>
        <taxon>Fungi</taxon>
        <taxon>Dikarya</taxon>
        <taxon>Ascomycota</taxon>
        <taxon>Pezizomycotina</taxon>
        <taxon>Sordariomycetes</taxon>
        <taxon>Hypocreomycetidae</taxon>
        <taxon>Glomerellales</taxon>
        <taxon>Glomerellaceae</taxon>
        <taxon>Colletotrichum</taxon>
        <taxon>Colletotrichum orbiculare species complex</taxon>
    </lineage>
</organism>
<dbReference type="InterPro" id="IPR043579">
    <property type="entry name" value="CUTINASE_2"/>
</dbReference>
<evidence type="ECO:0000256" key="4">
    <source>
        <dbReference type="ARBA" id="ARBA00022487"/>
    </source>
</evidence>
<dbReference type="Gene3D" id="3.40.50.1820">
    <property type="entry name" value="alpha/beta hydrolase"/>
    <property type="match status" value="1"/>
</dbReference>
<sequence length="245" mass="25746">MKFSTVLALASLASVAAAFPTLQESKSDLEVRDVEANDIDARDIEARQRNGRIGSTANEFTNGGCKDVIMFFARGSTETGNMGTICGPQTANAVKANFQSMAVEGVEYAAGLATNTLPGGCDPVGVSEMKRLIGEANANCPNSKLVVGGYSQGAACTHRAVEDLPEAQKDQIVAAFMFGDTQKQQSGGQIQDFPADKTNIICARGDAVCRGTLTILPAHLSYGSRANEMADFITQKLTAAGAKRK</sequence>
<dbReference type="PROSITE" id="PS00155">
    <property type="entry name" value="CUTINASE_1"/>
    <property type="match status" value="1"/>
</dbReference>
<reference evidence="15" key="1">
    <citation type="journal article" date="2013" name="New Phytol.">
        <title>Comparative genomic and transcriptomic analyses reveal the hemibiotrophic stage shift of Colletotrichum fungi.</title>
        <authorList>
            <person name="Gan P."/>
            <person name="Ikeda K."/>
            <person name="Irieda H."/>
            <person name="Narusaka M."/>
            <person name="O'Connell R.J."/>
            <person name="Narusaka Y."/>
            <person name="Takano Y."/>
            <person name="Kubo Y."/>
            <person name="Shirasu K."/>
        </authorList>
    </citation>
    <scope>NUCLEOTIDE SEQUENCE [LARGE SCALE GENOMIC DNA]</scope>
    <source>
        <strain evidence="15">104-T / ATCC 96160 / CBS 514.97 / LARS 414 / MAFF 240422</strain>
    </source>
</reference>
<dbReference type="SMART" id="SM01110">
    <property type="entry name" value="Cutinase"/>
    <property type="match status" value="1"/>
</dbReference>
<evidence type="ECO:0000256" key="1">
    <source>
        <dbReference type="ARBA" id="ARBA00004613"/>
    </source>
</evidence>
<feature type="signal peptide" evidence="13">
    <location>
        <begin position="1"/>
        <end position="18"/>
    </location>
</feature>
<keyword evidence="4 13" id="KW-0719">Serine esterase</keyword>
<evidence type="ECO:0000256" key="7">
    <source>
        <dbReference type="ARBA" id="ARBA00022801"/>
    </source>
</evidence>
<keyword evidence="7 13" id="KW-0378">Hydrolase</keyword>
<keyword evidence="8" id="KW-0843">Virulence</keyword>
<evidence type="ECO:0000256" key="12">
    <source>
        <dbReference type="PIRSR" id="PIRSR611150-2"/>
    </source>
</evidence>
<gene>
    <name evidence="14" type="ORF">Cob_v006233</name>
</gene>
<dbReference type="AlphaFoldDB" id="N4VTA3"/>
<dbReference type="HOGENOM" id="CLU_040058_2_0_1"/>
<evidence type="ECO:0000256" key="2">
    <source>
        <dbReference type="ARBA" id="ARBA00007534"/>
    </source>
</evidence>
<evidence type="ECO:0000256" key="8">
    <source>
        <dbReference type="ARBA" id="ARBA00023026"/>
    </source>
</evidence>
<dbReference type="STRING" id="1213857.N4VTA3"/>
<evidence type="ECO:0000256" key="6">
    <source>
        <dbReference type="ARBA" id="ARBA00022729"/>
    </source>
</evidence>
<dbReference type="PRINTS" id="PR00129">
    <property type="entry name" value="CUTINASE"/>
</dbReference>
<proteinExistence type="inferred from homology"/>
<evidence type="ECO:0000313" key="15">
    <source>
        <dbReference type="Proteomes" id="UP000014480"/>
    </source>
</evidence>
<dbReference type="Pfam" id="PF01083">
    <property type="entry name" value="Cutinase"/>
    <property type="match status" value="1"/>
</dbReference>
<keyword evidence="15" id="KW-1185">Reference proteome</keyword>
<dbReference type="InterPro" id="IPR029058">
    <property type="entry name" value="AB_hydrolase_fold"/>
</dbReference>
<dbReference type="Proteomes" id="UP000014480">
    <property type="component" value="Unassembled WGS sequence"/>
</dbReference>
<dbReference type="GO" id="GO:0016052">
    <property type="term" value="P:carbohydrate catabolic process"/>
    <property type="evidence" value="ECO:0007669"/>
    <property type="project" value="TreeGrafter"/>
</dbReference>
<evidence type="ECO:0000256" key="11">
    <source>
        <dbReference type="PIRSR" id="PIRSR611150-1"/>
    </source>
</evidence>
<comment type="similarity">
    <text evidence="2 13">Belongs to the cutinase family.</text>
</comment>
<dbReference type="EC" id="3.1.1.74" evidence="3 13"/>
<keyword evidence="6 13" id="KW-0732">Signal</keyword>
<feature type="active site" evidence="11">
    <location>
        <position position="206"/>
    </location>
</feature>
<dbReference type="OrthoDB" id="3225429at2759"/>
<dbReference type="GO" id="GO:0050525">
    <property type="term" value="F:cutinase activity"/>
    <property type="evidence" value="ECO:0007669"/>
    <property type="project" value="UniProtKB-UniRule"/>
</dbReference>
<comment type="caution">
    <text evidence="14">The sequence shown here is derived from an EMBL/GenBank/DDBJ whole genome shotgun (WGS) entry which is preliminary data.</text>
</comment>
<keyword evidence="5 13" id="KW-0964">Secreted</keyword>
<dbReference type="InterPro" id="IPR000675">
    <property type="entry name" value="Cutinase/axe"/>
</dbReference>
<comment type="catalytic activity">
    <reaction evidence="10 13">
        <text>cutin + H2O = cutin monomers.</text>
        <dbReference type="EC" id="3.1.1.74"/>
    </reaction>
</comment>
<evidence type="ECO:0000256" key="5">
    <source>
        <dbReference type="ARBA" id="ARBA00022525"/>
    </source>
</evidence>
<evidence type="ECO:0000313" key="14">
    <source>
        <dbReference type="EMBL" id="TDZ20834.1"/>
    </source>
</evidence>
<dbReference type="InterPro" id="IPR043580">
    <property type="entry name" value="CUTINASE_1"/>
</dbReference>
<dbReference type="PANTHER" id="PTHR48250:SF3">
    <property type="entry name" value="CUTINASE 1-RELATED"/>
    <property type="match status" value="1"/>
</dbReference>
<evidence type="ECO:0000256" key="3">
    <source>
        <dbReference type="ARBA" id="ARBA00013095"/>
    </source>
</evidence>
<comment type="function">
    <text evidence="13">Catalyzes the hydrolysis of complex carboxylic polyesters found in the cell wall of plants. Degrades cutin, a macromolecule that forms the structure of the plant cuticle.</text>
</comment>
<dbReference type="PROSITE" id="PS00931">
    <property type="entry name" value="CUTINASE_2"/>
    <property type="match status" value="1"/>
</dbReference>